<comment type="caution">
    <text evidence="2">The sequence shown here is derived from an EMBL/GenBank/DDBJ whole genome shotgun (WGS) entry which is preliminary data.</text>
</comment>
<dbReference type="EMBL" id="SMKX01000140">
    <property type="protein sequence ID" value="TDD48472.1"/>
    <property type="molecule type" value="Genomic_DNA"/>
</dbReference>
<evidence type="ECO:0000259" key="1">
    <source>
        <dbReference type="Pfam" id="PF08044"/>
    </source>
</evidence>
<reference evidence="2 3" key="1">
    <citation type="submission" date="2019-03" db="EMBL/GenBank/DDBJ databases">
        <title>Draft genome sequences of novel Actinobacteria.</title>
        <authorList>
            <person name="Sahin N."/>
            <person name="Ay H."/>
            <person name="Saygin H."/>
        </authorList>
    </citation>
    <scope>NUCLEOTIDE SEQUENCE [LARGE SCALE GENOMIC DNA]</scope>
    <source>
        <strain evidence="2 3">JCM 13523</strain>
    </source>
</reference>
<dbReference type="AlphaFoldDB" id="A0A4R4YXQ8"/>
<keyword evidence="3" id="KW-1185">Reference proteome</keyword>
<dbReference type="OrthoDB" id="4772576at2"/>
<dbReference type="PANTHER" id="PTHR40763">
    <property type="entry name" value="MEMBRANE PROTEIN-RELATED"/>
    <property type="match status" value="1"/>
</dbReference>
<evidence type="ECO:0000313" key="2">
    <source>
        <dbReference type="EMBL" id="TDD48472.1"/>
    </source>
</evidence>
<accession>A0A4R4YXQ8</accession>
<dbReference type="InterPro" id="IPR012551">
    <property type="entry name" value="DUF1707_SHOCT-like"/>
</dbReference>
<proteinExistence type="predicted"/>
<gene>
    <name evidence="2" type="ORF">E1263_33275</name>
</gene>
<dbReference type="PANTHER" id="PTHR40763:SF5">
    <property type="entry name" value="MEMBRANE PROTEIN"/>
    <property type="match status" value="1"/>
</dbReference>
<sequence length="190" mass="20916">MSLEQPPPGQRASDKDREIAATVLQEAHTDGRLDFAELDERLGQVYSAKTQLELRGVTADLVPVQSTPTEVMIRAAHSSQKREGAWHVPGRLAAELVHSSARLDFTDAAVTSREVTVVAHLTHSSMTMIVPVGWSVTLDDVDLVGGSADNKTVGAGPNGVHLIVQGSTKYSSLTVRHPRKHHWWWPWYRK</sequence>
<feature type="domain" description="DUF1707" evidence="1">
    <location>
        <begin position="11"/>
        <end position="61"/>
    </location>
</feature>
<dbReference type="Proteomes" id="UP000295124">
    <property type="component" value="Unassembled WGS sequence"/>
</dbReference>
<protein>
    <submittedName>
        <fullName evidence="2">DUF1707 domain-containing protein</fullName>
    </submittedName>
</protein>
<name>A0A4R4YXQ8_9ACTN</name>
<evidence type="ECO:0000313" key="3">
    <source>
        <dbReference type="Proteomes" id="UP000295124"/>
    </source>
</evidence>
<dbReference type="RefSeq" id="WP_132174684.1">
    <property type="nucleotide sequence ID" value="NZ_SMKX01000140.1"/>
</dbReference>
<organism evidence="2 3">
    <name type="scientific">Kribbella antibiotica</name>
    <dbReference type="NCBI Taxonomy" id="190195"/>
    <lineage>
        <taxon>Bacteria</taxon>
        <taxon>Bacillati</taxon>
        <taxon>Actinomycetota</taxon>
        <taxon>Actinomycetes</taxon>
        <taxon>Propionibacteriales</taxon>
        <taxon>Kribbellaceae</taxon>
        <taxon>Kribbella</taxon>
    </lineage>
</organism>
<dbReference type="Pfam" id="PF08044">
    <property type="entry name" value="DUF1707"/>
    <property type="match status" value="1"/>
</dbReference>